<feature type="region of interest" description="Disordered" evidence="1">
    <location>
        <begin position="154"/>
        <end position="200"/>
    </location>
</feature>
<evidence type="ECO:0000313" key="3">
    <source>
        <dbReference type="Proteomes" id="UP000092177"/>
    </source>
</evidence>
<feature type="region of interest" description="Disordered" evidence="1">
    <location>
        <begin position="40"/>
        <end position="61"/>
    </location>
</feature>
<evidence type="ECO:0000256" key="1">
    <source>
        <dbReference type="SAM" id="MobiDB-lite"/>
    </source>
</evidence>
<dbReference type="KEGG" id="chig:CH63R_14633"/>
<dbReference type="VEuPathDB" id="FungiDB:CH63R_14633"/>
<name>A0A1B7XQN6_COLHI</name>
<dbReference type="RefSeq" id="XP_018150579.1">
    <property type="nucleotide sequence ID" value="XM_018309607.1"/>
</dbReference>
<dbReference type="Proteomes" id="UP000092177">
    <property type="component" value="Chromosome 12"/>
</dbReference>
<reference evidence="3" key="1">
    <citation type="journal article" date="2017" name="BMC Genomics">
        <title>Gapless genome assembly of Colletotrichum higginsianum reveals chromosome structure and association of transposable elements with secondary metabolite gene clusters.</title>
        <authorList>
            <person name="Dallery J.-F."/>
            <person name="Lapalu N."/>
            <person name="Zampounis A."/>
            <person name="Pigne S."/>
            <person name="Luyten I."/>
            <person name="Amselem J."/>
            <person name="Wittenberg A.H.J."/>
            <person name="Zhou S."/>
            <person name="de Queiroz M.V."/>
            <person name="Robin G.P."/>
            <person name="Auger A."/>
            <person name="Hainaut M."/>
            <person name="Henrissat B."/>
            <person name="Kim K.-T."/>
            <person name="Lee Y.-H."/>
            <person name="Lespinet O."/>
            <person name="Schwartz D.C."/>
            <person name="Thon M.R."/>
            <person name="O'Connell R.J."/>
        </authorList>
    </citation>
    <scope>NUCLEOTIDE SEQUENCE [LARGE SCALE GENOMIC DNA]</scope>
    <source>
        <strain evidence="3">IMI 349063</strain>
    </source>
</reference>
<proteinExistence type="predicted"/>
<gene>
    <name evidence="2" type="ORF">CH63R_14633</name>
</gene>
<protein>
    <submittedName>
        <fullName evidence="2">Uncharacterized protein</fullName>
    </submittedName>
</protein>
<accession>A0A1B7XQN6</accession>
<dbReference type="AlphaFoldDB" id="A0A1B7XQN6"/>
<comment type="caution">
    <text evidence="2">The sequence shown here is derived from an EMBL/GenBank/DDBJ whole genome shotgun (WGS) entry which is preliminary data.</text>
</comment>
<evidence type="ECO:0000313" key="2">
    <source>
        <dbReference type="EMBL" id="OBR02061.1"/>
    </source>
</evidence>
<sequence length="200" mass="22650">MNADSFSGARLGRGKVPPTLLPSHQIDFFKPFTPRNRRFGLSSPNQLLDAAGKPLPTPPHRPPHLLGQLQPSLLSAPPTPPSMFDPRWELQFPSTLVYYNHDNGNPWKKDIERHQTAAAYWRQAYHTTCADLSEALYLLQCRVTDLEERLSNSKQQVRSRHELQGSYALTTKTEERKWQPNSPSTPTAITVPHDAHDNVV</sequence>
<organism evidence="2 3">
    <name type="scientific">Colletotrichum higginsianum (strain IMI 349063)</name>
    <name type="common">Crucifer anthracnose fungus</name>
    <dbReference type="NCBI Taxonomy" id="759273"/>
    <lineage>
        <taxon>Eukaryota</taxon>
        <taxon>Fungi</taxon>
        <taxon>Dikarya</taxon>
        <taxon>Ascomycota</taxon>
        <taxon>Pezizomycotina</taxon>
        <taxon>Sordariomycetes</taxon>
        <taxon>Hypocreomycetidae</taxon>
        <taxon>Glomerellales</taxon>
        <taxon>Glomerellaceae</taxon>
        <taxon>Colletotrichum</taxon>
        <taxon>Colletotrichum destructivum species complex</taxon>
    </lineage>
</organism>
<dbReference type="EMBL" id="LTAN01000012">
    <property type="protein sequence ID" value="OBR02061.1"/>
    <property type="molecule type" value="Genomic_DNA"/>
</dbReference>
<feature type="compositionally biased region" description="Polar residues" evidence="1">
    <location>
        <begin position="179"/>
        <end position="188"/>
    </location>
</feature>
<dbReference type="OrthoDB" id="10342798at2759"/>
<keyword evidence="3" id="KW-1185">Reference proteome</keyword>
<dbReference type="GeneID" id="28873714"/>